<reference evidence="1 2" key="1">
    <citation type="submission" date="2024-03" db="EMBL/GenBank/DDBJ databases">
        <title>Pseudomonas juntendi.</title>
        <authorList>
            <person name="Liu Y."/>
        </authorList>
    </citation>
    <scope>NUCLEOTIDE SEQUENCE [LARGE SCALE GENOMIC DNA]</scope>
    <source>
        <strain evidence="1 2">L4046hy</strain>
    </source>
</reference>
<dbReference type="EMBL" id="CP146691">
    <property type="protein sequence ID" value="WWY23405.1"/>
    <property type="molecule type" value="Genomic_DNA"/>
</dbReference>
<accession>A0ABZ2JJR7</accession>
<keyword evidence="2" id="KW-1185">Reference proteome</keyword>
<dbReference type="RefSeq" id="WP_144188262.1">
    <property type="nucleotide sequence ID" value="NZ_CP146690.1"/>
</dbReference>
<protein>
    <submittedName>
        <fullName evidence="1">Uncharacterized protein</fullName>
    </submittedName>
</protein>
<evidence type="ECO:0000313" key="1">
    <source>
        <dbReference type="EMBL" id="WWY23405.1"/>
    </source>
</evidence>
<name>A0ABZ2JJR7_9PSED</name>
<organism evidence="1 2">
    <name type="scientific">Pseudomonas juntendi</name>
    <dbReference type="NCBI Taxonomy" id="2666183"/>
    <lineage>
        <taxon>Bacteria</taxon>
        <taxon>Pseudomonadati</taxon>
        <taxon>Pseudomonadota</taxon>
        <taxon>Gammaproteobacteria</taxon>
        <taxon>Pseudomonadales</taxon>
        <taxon>Pseudomonadaceae</taxon>
        <taxon>Pseudomonas</taxon>
    </lineage>
</organism>
<proteinExistence type="predicted"/>
<sequence>MPLISRIMNSVGWSSFVMGKFLTLCERAADAYPLDAFIHQVGTAMESLQLAQGSWASTTHPARIAVVVQRLADRRYPLAQEQSLGLLRILDALIDLGDRPSSALEQSEAFREVRKTCQP</sequence>
<evidence type="ECO:0000313" key="2">
    <source>
        <dbReference type="Proteomes" id="UP001375228"/>
    </source>
</evidence>
<dbReference type="Proteomes" id="UP001375228">
    <property type="component" value="Chromosome"/>
</dbReference>
<gene>
    <name evidence="1" type="ORF">V9385_12690</name>
</gene>